<keyword evidence="11" id="KW-0539">Nucleus</keyword>
<dbReference type="InterPro" id="IPR003151">
    <property type="entry name" value="PIK-rel_kinase_FAT"/>
</dbReference>
<proteinExistence type="inferred from homology"/>
<dbReference type="Pfam" id="PF02259">
    <property type="entry name" value="FAT"/>
    <property type="match status" value="1"/>
</dbReference>
<dbReference type="InterPro" id="IPR012993">
    <property type="entry name" value="UME"/>
</dbReference>
<dbReference type="EC" id="2.7.11.1" evidence="3"/>
<dbReference type="InterPro" id="IPR014009">
    <property type="entry name" value="PIK_FAT"/>
</dbReference>
<evidence type="ECO:0000256" key="2">
    <source>
        <dbReference type="ARBA" id="ARBA00010769"/>
    </source>
</evidence>
<dbReference type="SMART" id="SM00146">
    <property type="entry name" value="PI3Kc"/>
    <property type="match status" value="1"/>
</dbReference>
<evidence type="ECO:0000256" key="12">
    <source>
        <dbReference type="ARBA" id="ARBA00024420"/>
    </source>
</evidence>
<keyword evidence="9" id="KW-0067">ATP-binding</keyword>
<keyword evidence="16" id="KW-1185">Reference proteome</keyword>
<evidence type="ECO:0000259" key="13">
    <source>
        <dbReference type="PROSITE" id="PS50290"/>
    </source>
</evidence>
<dbReference type="SUPFAM" id="SSF48371">
    <property type="entry name" value="ARM repeat"/>
    <property type="match status" value="2"/>
</dbReference>
<dbReference type="PROSITE" id="PS51190">
    <property type="entry name" value="FATC"/>
    <property type="match status" value="1"/>
</dbReference>
<organism evidence="16 17">
    <name type="scientific">Polistes dominula</name>
    <name type="common">European paper wasp</name>
    <name type="synonym">Vespa dominula</name>
    <dbReference type="NCBI Taxonomy" id="743375"/>
    <lineage>
        <taxon>Eukaryota</taxon>
        <taxon>Metazoa</taxon>
        <taxon>Ecdysozoa</taxon>
        <taxon>Arthropoda</taxon>
        <taxon>Hexapoda</taxon>
        <taxon>Insecta</taxon>
        <taxon>Pterygota</taxon>
        <taxon>Neoptera</taxon>
        <taxon>Endopterygota</taxon>
        <taxon>Hymenoptera</taxon>
        <taxon>Apocrita</taxon>
        <taxon>Aculeata</taxon>
        <taxon>Vespoidea</taxon>
        <taxon>Vespidae</taxon>
        <taxon>Polistinae</taxon>
        <taxon>Polistini</taxon>
        <taxon>Polistes</taxon>
    </lineage>
</organism>
<evidence type="ECO:0000313" key="16">
    <source>
        <dbReference type="Proteomes" id="UP000694924"/>
    </source>
</evidence>
<dbReference type="Gene3D" id="1.10.1070.11">
    <property type="entry name" value="Phosphatidylinositol 3-/4-kinase, catalytic domain"/>
    <property type="match status" value="1"/>
</dbReference>
<evidence type="ECO:0000256" key="7">
    <source>
        <dbReference type="ARBA" id="ARBA00022763"/>
    </source>
</evidence>
<dbReference type="CDD" id="cd00892">
    <property type="entry name" value="PIKKc_ATR"/>
    <property type="match status" value="1"/>
</dbReference>
<evidence type="ECO:0000256" key="8">
    <source>
        <dbReference type="ARBA" id="ARBA00022777"/>
    </source>
</evidence>
<dbReference type="SMART" id="SM00802">
    <property type="entry name" value="UME"/>
    <property type="match status" value="1"/>
</dbReference>
<dbReference type="InterPro" id="IPR057564">
    <property type="entry name" value="HEAT_ATR"/>
</dbReference>
<evidence type="ECO:0000256" key="4">
    <source>
        <dbReference type="ARBA" id="ARBA00022527"/>
    </source>
</evidence>
<dbReference type="Gene3D" id="3.30.1010.10">
    <property type="entry name" value="Phosphatidylinositol 3-kinase Catalytic Subunit, Chain A, domain 4"/>
    <property type="match status" value="1"/>
</dbReference>
<comment type="similarity">
    <text evidence="2">Belongs to the PI3/PI4-kinase family. ATM subfamily.</text>
</comment>
<dbReference type="InterPro" id="IPR003152">
    <property type="entry name" value="FATC_dom"/>
</dbReference>
<name>A0ABM1IS61_POLDO</name>
<comment type="subcellular location">
    <subcellularLocation>
        <location evidence="1">Nucleus</location>
    </subcellularLocation>
</comment>
<keyword evidence="4" id="KW-0723">Serine/threonine-protein kinase</keyword>
<dbReference type="InterPro" id="IPR050517">
    <property type="entry name" value="DDR_Repair_Kinase"/>
</dbReference>
<keyword evidence="8 17" id="KW-0418">Kinase</keyword>
<dbReference type="InterPro" id="IPR036940">
    <property type="entry name" value="PI3/4_kinase_cat_sf"/>
</dbReference>
<dbReference type="SUPFAM" id="SSF56112">
    <property type="entry name" value="Protein kinase-like (PK-like)"/>
    <property type="match status" value="1"/>
</dbReference>
<evidence type="ECO:0000256" key="6">
    <source>
        <dbReference type="ARBA" id="ARBA00022741"/>
    </source>
</evidence>
<dbReference type="Pfam" id="PF23593">
    <property type="entry name" value="HEAT_ATR"/>
    <property type="match status" value="1"/>
</dbReference>
<dbReference type="GO" id="GO:0016301">
    <property type="term" value="F:kinase activity"/>
    <property type="evidence" value="ECO:0007669"/>
    <property type="project" value="UniProtKB-KW"/>
</dbReference>
<dbReference type="PROSITE" id="PS51189">
    <property type="entry name" value="FAT"/>
    <property type="match status" value="1"/>
</dbReference>
<dbReference type="RefSeq" id="XP_015183048.1">
    <property type="nucleotide sequence ID" value="XM_015327562.1"/>
</dbReference>
<evidence type="ECO:0000313" key="17">
    <source>
        <dbReference type="RefSeq" id="XP_015183048.1"/>
    </source>
</evidence>
<accession>A0ABM1IS61</accession>
<feature type="domain" description="FAT" evidence="14">
    <location>
        <begin position="1501"/>
        <end position="2055"/>
    </location>
</feature>
<evidence type="ECO:0000256" key="10">
    <source>
        <dbReference type="ARBA" id="ARBA00023204"/>
    </source>
</evidence>
<dbReference type="Pfam" id="PF02260">
    <property type="entry name" value="FATC"/>
    <property type="match status" value="1"/>
</dbReference>
<evidence type="ECO:0000259" key="14">
    <source>
        <dbReference type="PROSITE" id="PS51189"/>
    </source>
</evidence>
<dbReference type="Pfam" id="PF25030">
    <property type="entry name" value="M-HEAT_ATR"/>
    <property type="match status" value="1"/>
</dbReference>
<dbReference type="PROSITE" id="PS00916">
    <property type="entry name" value="PI3_4_KINASE_2"/>
    <property type="match status" value="1"/>
</dbReference>
<dbReference type="Proteomes" id="UP000694924">
    <property type="component" value="Unplaced"/>
</dbReference>
<evidence type="ECO:0000256" key="5">
    <source>
        <dbReference type="ARBA" id="ARBA00022679"/>
    </source>
</evidence>
<keyword evidence="6" id="KW-0547">Nucleotide-binding</keyword>
<dbReference type="InterPro" id="IPR018936">
    <property type="entry name" value="PI3/4_kinase_CS"/>
</dbReference>
<evidence type="ECO:0000256" key="3">
    <source>
        <dbReference type="ARBA" id="ARBA00012513"/>
    </source>
</evidence>
<dbReference type="Pfam" id="PF08064">
    <property type="entry name" value="UME"/>
    <property type="match status" value="1"/>
</dbReference>
<dbReference type="SMART" id="SM01343">
    <property type="entry name" value="FATC"/>
    <property type="match status" value="1"/>
</dbReference>
<dbReference type="PANTHER" id="PTHR11139">
    <property type="entry name" value="ATAXIA TELANGIECTASIA MUTATED ATM -RELATED"/>
    <property type="match status" value="1"/>
</dbReference>
<dbReference type="GeneID" id="107069882"/>
<gene>
    <name evidence="17" type="primary">LOC107069882</name>
</gene>
<feature type="domain" description="FATC" evidence="15">
    <location>
        <begin position="2476"/>
        <end position="2508"/>
    </location>
</feature>
<dbReference type="Pfam" id="PF00454">
    <property type="entry name" value="PI3_PI4_kinase"/>
    <property type="match status" value="1"/>
</dbReference>
<dbReference type="InterPro" id="IPR056802">
    <property type="entry name" value="ATR-like_M-HEAT"/>
</dbReference>
<feature type="domain" description="PI3K/PI4K catalytic" evidence="13">
    <location>
        <begin position="2164"/>
        <end position="2476"/>
    </location>
</feature>
<evidence type="ECO:0000256" key="9">
    <source>
        <dbReference type="ARBA" id="ARBA00022840"/>
    </source>
</evidence>
<dbReference type="InterPro" id="IPR011009">
    <property type="entry name" value="Kinase-like_dom_sf"/>
</dbReference>
<evidence type="ECO:0000256" key="1">
    <source>
        <dbReference type="ARBA" id="ARBA00004123"/>
    </source>
</evidence>
<reference evidence="17" key="1">
    <citation type="submission" date="2025-08" db="UniProtKB">
        <authorList>
            <consortium name="RefSeq"/>
        </authorList>
    </citation>
    <scope>IDENTIFICATION</scope>
    <source>
        <tissue evidence="17">Whole body</tissue>
    </source>
</reference>
<dbReference type="InterPro" id="IPR016024">
    <property type="entry name" value="ARM-type_fold"/>
</dbReference>
<keyword evidence="7" id="KW-0227">DNA damage</keyword>
<dbReference type="PROSITE" id="PS50290">
    <property type="entry name" value="PI3_4_KINASE_3"/>
    <property type="match status" value="1"/>
</dbReference>
<evidence type="ECO:0000259" key="15">
    <source>
        <dbReference type="PROSITE" id="PS51190"/>
    </source>
</evidence>
<sequence length="2508" mass="290120">MDENNSQTVILEDNDGSGIAEPLWSFIHSPVVTVFSDYKNDMAEPMLYSLLESLIKRSSNLKMVLLPSNPDLVDANLFQQYDAFAIWLFGAMFYIVGDPISERTLTYSINIQASMLTTLSIHNITTFQRICPFYLSMLEDIQHFILSSTGPYDNTLILNKFIVNEDIIPSLKLTQYPVNVTLTTVGIILKSILQIITQSGTSNWNNDELWNIILKILEIVAIELKLHVLKVCANLLIYVDKQIPHVALLINYVLGIIHAIPMWYSNEDITKTTLNEYFEVFITLISRLFVNREANMLCFTILEFIFVNSEIMNQIRGNILTKLREEICEKIRQYLIKEQTICKSPEANRYISYFRFCPEFIPIFMCYIYFEIELQHVHVESPLIIYDKSDAWQLFVSEISISLEKKEFAETKVYLLNSLYFEHWLIEQKFDIILYKNFADDCLQKLKNDITNDNGTNRDFILESILYLTSHKECKRNFVEIVMTLPLHIENLKELNATQKIIKILKFVNEESALQIFKILCSFGKTENMLNVVHEFIMNKDALFAVTGIQCSVSLIKNNNLKLEDVCKFILKPALLSGDDVIQNALAKILGVIVCHLANGYDLFREIKHLLVNPPGCKYCVENLQDIDKDTFYKSYFIEEHEEHLLTPYFKLFESPFASVRYSMSLNSIHFANHMRSFSSNNIVKMWLPCINDKKIEVRQNLALITGQILNIRIQMAKQAGAKLVDEIPPDLKEFVDLVIDAMMTTLNEALEATDNDLLLNVLIQAARNFGCVPLYATECKVAYIFLLTILHHNSSPAVVTTAINAYEELASFLNIKPKMLYIRYKREFLTLMVQQAFLNYYDFSYNISTSLHRAAKCIGYTGSHELISKEGHHVICYLLPYILDTTVKDGFLPDIAELLETNEKQMLIEYFPHICSYVFLNIPLNVGLVCLKNVSVLTNTSIQELTKSSFVVIFENLMLNFHNTPEKIIGFLQILSQFDTLTIPDLNSKENINSYLNLRLHGILVKYDVNLSSKSDEWTQKTSLASLATLMRFMGPEHITIYRFKILATLRVLLEFKRPGFGPLICDAWDAFIHNVPMEDLGPLIPTICIFILPLLENYHEKVSEMLEFLLRETDFTSNYISELFFIDDLKTPSNISDNIKKEILQIQSKGFTANLQLWLKRITHETDEIRMLALRHLKNFLAVHRIELNEMILSDTDVHPCIVELLDTLLAGCQENDENIRLLYGECLGELGAIEPSLLPRKIISREDSKFIFDMNEEFACAMLSENVRAFQMQKSTQNMDCFALAIQEILKAYDIRPEGKKSKLWKNLPSTMQQIIFPFLTSHYSITVKSDISSFPRPIYGSEAGSSVEEWAYNWLCSISSHLNNSTLYDMMLACRPAFKRDIKTIIFALPYLVAYVVTNATDEHIREELRTEMLAVINVREQPTLNQELFSHRPLRSEYYIKMNEKQISDEARRMRCSQIVFSVLDHLQRWLRERRLHQDNQFKLIQTFCSKLDNLVIAEGCYRSQEFHRALMYLELHMASSGKGLSEVDKEDLLSKIYAKLDEPDGVSGVLISQNKTPALPQLLLSHEVSGDLQDAAVCYERLAQREVFKFKYMQGMIECYLSLNQHFTAKYITDALLSYRPELEPLIIDNEPFWRLAQGTFENELHKNKTTDIKSMLLKDLERGIKLDFSETKKKLVSLLEVASRPGGYQQAFSYIMKLHVLNEFDKAASLIITDINQVPLIFEEWDKRVQLLTTSRGIEFVLGMRRAILDIALELYERKNFEGENLQIKQEIGKFWLKSAKIARKTGFHQQAYMHLLSAGDFCPPQEVAIEQAQLYWIKGNREQAFTTLKNCFKHHFRPVAIYKQMQLSESIEERKQCAKAKLLFARYNDQTLNVDTDISIANYKEAIEVWRAWEKSLLACAQYYDSVVNRMADDEKDIKGRDLQVHMMNYYGKSLMYGCKYIHQSMPRMLTIWLDFASRLSATRGGQHTETEFITLRRDSLLKMTKIMDVYSERLPLFMWLTAFSQLVSRICHPSKEVQQTLCVLLVKLIVAFPQHSLWMMASVINSSVPIRKKRCQEILNHSKLKTTEMIKLIKDFNNLWERLIELSNKHINDRIQNITVSQLSRNLPRLFLNPNFSNIMIPATKFRQLNLPSKNEITCDKYNPFSSNFVHIVGIEDDVVVMKSLQKPRRIELKGSDGNKYLFMCKPKDDLRIDFRLMEFNDIVNKYLQKNPESRQRRLYIRTYSVVPLNEECGLIEWVPNLVGLRPILMNTYEEMGIAMQMKELKQILCSLNDPLAKKKEVFLNKLLPRHPPVLSEWFRLTFPDPYGWYEARTAYIRTTAVMSMVGYILGLGDRHGENILFDSKCGDCVHVDFNCLFNRGEYLDWAERVPFRLTHNMIDAMGPLGVEGPFRIACQTTMSVLREQSSTLLSVLTPFVYDPLVSWNKNQTGATGEKPNEKAVESIQNINRRLKGLVRSQGKKLENIALNLSVSGQVNQLILDATNVDNLCQMYFGWGAFM</sequence>
<evidence type="ECO:0000256" key="11">
    <source>
        <dbReference type="ARBA" id="ARBA00023242"/>
    </source>
</evidence>
<keyword evidence="10" id="KW-0234">DNA repair</keyword>
<dbReference type="PANTHER" id="PTHR11139:SF69">
    <property type="entry name" value="SERINE_THREONINE-PROTEIN KINASE ATR"/>
    <property type="match status" value="1"/>
</dbReference>
<dbReference type="InterPro" id="IPR000403">
    <property type="entry name" value="PI3/4_kinase_cat_dom"/>
</dbReference>
<protein>
    <recommendedName>
        <fullName evidence="12">Serine/threonine-protein kinase ATR</fullName>
        <ecNumber evidence="3">2.7.11.1</ecNumber>
    </recommendedName>
</protein>
<keyword evidence="5" id="KW-0808">Transferase</keyword>